<gene>
    <name evidence="1" type="ORF">STAS_07114</name>
</gene>
<evidence type="ECO:0000313" key="1">
    <source>
        <dbReference type="EMBL" id="GER31126.1"/>
    </source>
</evidence>
<dbReference type="EMBL" id="BKCP01004428">
    <property type="protein sequence ID" value="GER31126.1"/>
    <property type="molecule type" value="Genomic_DNA"/>
</dbReference>
<keyword evidence="1" id="KW-0378">Hydrolase</keyword>
<keyword evidence="2" id="KW-1185">Reference proteome</keyword>
<dbReference type="AlphaFoldDB" id="A0A5A7PF02"/>
<proteinExistence type="predicted"/>
<accession>A0A5A7PF02</accession>
<feature type="non-terminal residue" evidence="1">
    <location>
        <position position="1"/>
    </location>
</feature>
<dbReference type="Proteomes" id="UP000325081">
    <property type="component" value="Unassembled WGS sequence"/>
</dbReference>
<reference evidence="2" key="1">
    <citation type="journal article" date="2019" name="Curr. Biol.">
        <title>Genome Sequence of Striga asiatica Provides Insight into the Evolution of Plant Parasitism.</title>
        <authorList>
            <person name="Yoshida S."/>
            <person name="Kim S."/>
            <person name="Wafula E.K."/>
            <person name="Tanskanen J."/>
            <person name="Kim Y.M."/>
            <person name="Honaas L."/>
            <person name="Yang Z."/>
            <person name="Spallek T."/>
            <person name="Conn C.E."/>
            <person name="Ichihashi Y."/>
            <person name="Cheong K."/>
            <person name="Cui S."/>
            <person name="Der J.P."/>
            <person name="Gundlach H."/>
            <person name="Jiao Y."/>
            <person name="Hori C."/>
            <person name="Ishida J.K."/>
            <person name="Kasahara H."/>
            <person name="Kiba T."/>
            <person name="Kim M.S."/>
            <person name="Koo N."/>
            <person name="Laohavisit A."/>
            <person name="Lee Y.H."/>
            <person name="Lumba S."/>
            <person name="McCourt P."/>
            <person name="Mortimer J.C."/>
            <person name="Mutuku J.M."/>
            <person name="Nomura T."/>
            <person name="Sasaki-Sekimoto Y."/>
            <person name="Seto Y."/>
            <person name="Wang Y."/>
            <person name="Wakatake T."/>
            <person name="Sakakibara H."/>
            <person name="Demura T."/>
            <person name="Yamaguchi S."/>
            <person name="Yoneyama K."/>
            <person name="Manabe R.I."/>
            <person name="Nelson D.C."/>
            <person name="Schulman A.H."/>
            <person name="Timko M.P."/>
            <person name="dePamphilis C.W."/>
            <person name="Choi D."/>
            <person name="Shirasu K."/>
        </authorList>
    </citation>
    <scope>NUCLEOTIDE SEQUENCE [LARGE SCALE GENOMIC DNA]</scope>
    <source>
        <strain evidence="2">cv. UVA1</strain>
    </source>
</reference>
<protein>
    <submittedName>
        <fullName evidence="1">Peptidyl-tRNA hydrolase</fullName>
    </submittedName>
</protein>
<name>A0A5A7PF02_STRAF</name>
<dbReference type="GO" id="GO:0016787">
    <property type="term" value="F:hydrolase activity"/>
    <property type="evidence" value="ECO:0007669"/>
    <property type="project" value="UniProtKB-KW"/>
</dbReference>
<evidence type="ECO:0000313" key="2">
    <source>
        <dbReference type="Proteomes" id="UP000325081"/>
    </source>
</evidence>
<feature type="non-terminal residue" evidence="1">
    <location>
        <position position="150"/>
    </location>
</feature>
<sequence>FSYTSITISRWIGQEGVEDCIREAWNSKKRSKGLYNFQKKLRNTKMGLLGWLVPSASVQNIHKGHLMCKAIINGKEHVVVSVTGQKGNHQWEYSLLQIREWLLMGERVGWQQVEIQVGCEILRQHLIKKLAFDCNIDVLASDIFALIPSF</sequence>
<comment type="caution">
    <text evidence="1">The sequence shown here is derived from an EMBL/GenBank/DDBJ whole genome shotgun (WGS) entry which is preliminary data.</text>
</comment>
<organism evidence="1 2">
    <name type="scientific">Striga asiatica</name>
    <name type="common">Asiatic witchweed</name>
    <name type="synonym">Buchnera asiatica</name>
    <dbReference type="NCBI Taxonomy" id="4170"/>
    <lineage>
        <taxon>Eukaryota</taxon>
        <taxon>Viridiplantae</taxon>
        <taxon>Streptophyta</taxon>
        <taxon>Embryophyta</taxon>
        <taxon>Tracheophyta</taxon>
        <taxon>Spermatophyta</taxon>
        <taxon>Magnoliopsida</taxon>
        <taxon>eudicotyledons</taxon>
        <taxon>Gunneridae</taxon>
        <taxon>Pentapetalae</taxon>
        <taxon>asterids</taxon>
        <taxon>lamiids</taxon>
        <taxon>Lamiales</taxon>
        <taxon>Orobanchaceae</taxon>
        <taxon>Buchnereae</taxon>
        <taxon>Striga</taxon>
    </lineage>
</organism>